<sequence length="226" mass="25071">MNIHKAHNISFAFHYQHIKVVGLAASIALCFILAGCGTTAKTALDQKTDNAKNTITLTGNPDIDAQFTEALAMIKSGDLNTAEALLSNLTLSQAQLAGPHANLGIIYYKKGQYEKAESTFRTVLEIAPDHTIAYNYLGMTLRQLGRFKEAQQSYKNAIAANPAYPHAHLNLGILYDLYMRKPADALIHYEQYQALSASENKKVRLWIKDLKRQTQATENKSKEDAT</sequence>
<keyword evidence="4" id="KW-0677">Repeat</keyword>
<name>A0A3B0YTJ7_9ZZZZ</name>
<proteinExistence type="inferred from homology"/>
<evidence type="ECO:0000256" key="6">
    <source>
        <dbReference type="SAM" id="Phobius"/>
    </source>
</evidence>
<dbReference type="InterPro" id="IPR011990">
    <property type="entry name" value="TPR-like_helical_dom_sf"/>
</dbReference>
<evidence type="ECO:0000256" key="1">
    <source>
        <dbReference type="ARBA" id="ARBA00004496"/>
    </source>
</evidence>
<feature type="transmembrane region" description="Helical" evidence="6">
    <location>
        <begin position="20"/>
        <end position="40"/>
    </location>
</feature>
<evidence type="ECO:0000313" key="7">
    <source>
        <dbReference type="EMBL" id="VAW84235.1"/>
    </source>
</evidence>
<dbReference type="PROSITE" id="PS50005">
    <property type="entry name" value="TPR"/>
    <property type="match status" value="2"/>
</dbReference>
<accession>A0A3B0YTJ7</accession>
<dbReference type="GO" id="GO:0005052">
    <property type="term" value="F:peroxisome matrix targeting signal-1 binding"/>
    <property type="evidence" value="ECO:0007669"/>
    <property type="project" value="TreeGrafter"/>
</dbReference>
<gene>
    <name evidence="7" type="ORF">MNBD_GAMMA16-1498</name>
</gene>
<keyword evidence="3" id="KW-0963">Cytoplasm</keyword>
<dbReference type="PROSITE" id="PS50293">
    <property type="entry name" value="TPR_REGION"/>
    <property type="match status" value="2"/>
</dbReference>
<dbReference type="GO" id="GO:0016560">
    <property type="term" value="P:protein import into peroxisome matrix, docking"/>
    <property type="evidence" value="ECO:0007669"/>
    <property type="project" value="TreeGrafter"/>
</dbReference>
<evidence type="ECO:0000256" key="5">
    <source>
        <dbReference type="ARBA" id="ARBA00022803"/>
    </source>
</evidence>
<dbReference type="AlphaFoldDB" id="A0A3B0YTJ7"/>
<dbReference type="GO" id="GO:0005829">
    <property type="term" value="C:cytosol"/>
    <property type="evidence" value="ECO:0007669"/>
    <property type="project" value="TreeGrafter"/>
</dbReference>
<organism evidence="7">
    <name type="scientific">hydrothermal vent metagenome</name>
    <dbReference type="NCBI Taxonomy" id="652676"/>
    <lineage>
        <taxon>unclassified sequences</taxon>
        <taxon>metagenomes</taxon>
        <taxon>ecological metagenomes</taxon>
    </lineage>
</organism>
<dbReference type="PANTHER" id="PTHR10130">
    <property type="entry name" value="PEROXISOMAL TARGETING SIGNAL 1 RECEPTOR PEX5"/>
    <property type="match status" value="1"/>
</dbReference>
<dbReference type="EMBL" id="UOFO01000036">
    <property type="protein sequence ID" value="VAW84235.1"/>
    <property type="molecule type" value="Genomic_DNA"/>
</dbReference>
<dbReference type="InterPro" id="IPR024111">
    <property type="entry name" value="PEX5/PEX5L"/>
</dbReference>
<keyword evidence="6" id="KW-0472">Membrane</keyword>
<dbReference type="InterPro" id="IPR019734">
    <property type="entry name" value="TPR_rpt"/>
</dbReference>
<comment type="subcellular location">
    <subcellularLocation>
        <location evidence="1">Cytoplasm</location>
    </subcellularLocation>
</comment>
<dbReference type="Gene3D" id="1.25.40.10">
    <property type="entry name" value="Tetratricopeptide repeat domain"/>
    <property type="match status" value="1"/>
</dbReference>
<comment type="similarity">
    <text evidence="2">Belongs to the peroxisomal targeting signal receptor family.</text>
</comment>
<evidence type="ECO:0000256" key="4">
    <source>
        <dbReference type="ARBA" id="ARBA00022737"/>
    </source>
</evidence>
<dbReference type="PANTHER" id="PTHR10130:SF4">
    <property type="entry name" value="MICROBODY (PEROXISOME) BIOGENESIS PROTEIN PEROXIN 20 (EUROFUNG)"/>
    <property type="match status" value="1"/>
</dbReference>
<dbReference type="SUPFAM" id="SSF48452">
    <property type="entry name" value="TPR-like"/>
    <property type="match status" value="1"/>
</dbReference>
<keyword evidence="6" id="KW-0812">Transmembrane</keyword>
<protein>
    <submittedName>
        <fullName evidence="7">Uncharacterized protein</fullName>
    </submittedName>
</protein>
<evidence type="ECO:0000256" key="3">
    <source>
        <dbReference type="ARBA" id="ARBA00022490"/>
    </source>
</evidence>
<dbReference type="GO" id="GO:0005778">
    <property type="term" value="C:peroxisomal membrane"/>
    <property type="evidence" value="ECO:0007669"/>
    <property type="project" value="TreeGrafter"/>
</dbReference>
<keyword evidence="5" id="KW-0802">TPR repeat</keyword>
<keyword evidence="6" id="KW-1133">Transmembrane helix</keyword>
<dbReference type="Pfam" id="PF13424">
    <property type="entry name" value="TPR_12"/>
    <property type="match status" value="1"/>
</dbReference>
<dbReference type="SMART" id="SM00028">
    <property type="entry name" value="TPR"/>
    <property type="match status" value="3"/>
</dbReference>
<evidence type="ECO:0000256" key="2">
    <source>
        <dbReference type="ARBA" id="ARBA00005348"/>
    </source>
</evidence>
<reference evidence="7" key="1">
    <citation type="submission" date="2018-06" db="EMBL/GenBank/DDBJ databases">
        <authorList>
            <person name="Zhirakovskaya E."/>
        </authorList>
    </citation>
    <scope>NUCLEOTIDE SEQUENCE</scope>
</reference>